<dbReference type="Proteomes" id="UP000398389">
    <property type="component" value="Unassembled WGS sequence"/>
</dbReference>
<reference evidence="2 3" key="1">
    <citation type="submission" date="2019-09" db="EMBL/GenBank/DDBJ databases">
        <authorList>
            <person name="Brejova B."/>
        </authorList>
    </citation>
    <scope>NUCLEOTIDE SEQUENCE [LARGE SCALE GENOMIC DNA]</scope>
</reference>
<dbReference type="InterPro" id="IPR003781">
    <property type="entry name" value="CoA-bd"/>
</dbReference>
<proteinExistence type="predicted"/>
<evidence type="ECO:0000313" key="3">
    <source>
        <dbReference type="Proteomes" id="UP000398389"/>
    </source>
</evidence>
<keyword evidence="3" id="KW-1185">Reference proteome</keyword>
<organism evidence="2 3">
    <name type="scientific">Magnusiomyces paraingens</name>
    <dbReference type="NCBI Taxonomy" id="2606893"/>
    <lineage>
        <taxon>Eukaryota</taxon>
        <taxon>Fungi</taxon>
        <taxon>Dikarya</taxon>
        <taxon>Ascomycota</taxon>
        <taxon>Saccharomycotina</taxon>
        <taxon>Dipodascomycetes</taxon>
        <taxon>Dipodascales</taxon>
        <taxon>Dipodascaceae</taxon>
        <taxon>Magnusiomyces</taxon>
    </lineage>
</organism>
<evidence type="ECO:0000259" key="1">
    <source>
        <dbReference type="Pfam" id="PF13380"/>
    </source>
</evidence>
<dbReference type="InterPro" id="IPR036291">
    <property type="entry name" value="NAD(P)-bd_dom_sf"/>
</dbReference>
<dbReference type="PANTHER" id="PTHR33303">
    <property type="entry name" value="CYTOPLASMIC PROTEIN-RELATED"/>
    <property type="match status" value="1"/>
</dbReference>
<evidence type="ECO:0000313" key="2">
    <source>
        <dbReference type="EMBL" id="VVT48747.1"/>
    </source>
</evidence>
<dbReference type="RefSeq" id="XP_031852542.1">
    <property type="nucleotide sequence ID" value="XM_031996651.1"/>
</dbReference>
<feature type="domain" description="CoA-binding" evidence="1">
    <location>
        <begin position="18"/>
        <end position="150"/>
    </location>
</feature>
<dbReference type="PANTHER" id="PTHR33303:SF2">
    <property type="entry name" value="COA-BINDING DOMAIN-CONTAINING PROTEIN"/>
    <property type="match status" value="1"/>
</dbReference>
<dbReference type="EMBL" id="CABVLU010000002">
    <property type="protein sequence ID" value="VVT48747.1"/>
    <property type="molecule type" value="Genomic_DNA"/>
</dbReference>
<dbReference type="AlphaFoldDB" id="A0A5E8BGX7"/>
<name>A0A5E8BGX7_9ASCO</name>
<dbReference type="GeneID" id="43580751"/>
<gene>
    <name evidence="2" type="ORF">SAPINGB_P001931</name>
</gene>
<protein>
    <recommendedName>
        <fullName evidence="1">CoA-binding domain-containing protein</fullName>
    </recommendedName>
</protein>
<dbReference type="OrthoDB" id="5138418at2759"/>
<sequence length="174" mass="18911">MISSQAAMESFFRPHRLYAVAGASADPTKFGNKILAWYLHRQLPVAGINPKSPTILEQPTYSSLDSVYSQVFEKSSTDSDKFSSIAISVVTPPKASLALVEHIGQTPALRKAVRAMWFQPGTFDDATLDAAQNAGIKTIIAHDRCVLVQGQESLDAARRSSAWSEESSSPETKL</sequence>
<dbReference type="SUPFAM" id="SSF51735">
    <property type="entry name" value="NAD(P)-binding Rossmann-fold domains"/>
    <property type="match status" value="1"/>
</dbReference>
<dbReference type="Pfam" id="PF13380">
    <property type="entry name" value="CoA_binding_2"/>
    <property type="match status" value="1"/>
</dbReference>
<dbReference type="Gene3D" id="3.40.50.720">
    <property type="entry name" value="NAD(P)-binding Rossmann-like Domain"/>
    <property type="match status" value="1"/>
</dbReference>
<accession>A0A5E8BGX7</accession>